<dbReference type="RefSeq" id="WP_080807517.1">
    <property type="nucleotide sequence ID" value="NZ_CP021983.2"/>
</dbReference>
<keyword evidence="1" id="KW-0732">Signal</keyword>
<organism evidence="2 3">
    <name type="scientific">Halomicronema hongdechloris C2206</name>
    <dbReference type="NCBI Taxonomy" id="1641165"/>
    <lineage>
        <taxon>Bacteria</taxon>
        <taxon>Bacillati</taxon>
        <taxon>Cyanobacteriota</taxon>
        <taxon>Cyanophyceae</taxon>
        <taxon>Nodosilineales</taxon>
        <taxon>Nodosilineaceae</taxon>
        <taxon>Halomicronema</taxon>
    </lineage>
</organism>
<evidence type="ECO:0000256" key="1">
    <source>
        <dbReference type="SAM" id="SignalP"/>
    </source>
</evidence>
<reference evidence="2 3" key="1">
    <citation type="journal article" date="2016" name="Biochim. Biophys. Acta">
        <title>Characterization of red-shifted phycobilisomes isolated from the chlorophyll f-containing cyanobacterium Halomicronema hongdechloris.</title>
        <authorList>
            <person name="Li Y."/>
            <person name="Lin Y."/>
            <person name="Garvey C.J."/>
            <person name="Birch D."/>
            <person name="Corkery R.W."/>
            <person name="Loughlin P.C."/>
            <person name="Scheer H."/>
            <person name="Willows R.D."/>
            <person name="Chen M."/>
        </authorList>
    </citation>
    <scope>NUCLEOTIDE SEQUENCE [LARGE SCALE GENOMIC DNA]</scope>
    <source>
        <strain evidence="2 3">C2206</strain>
    </source>
</reference>
<feature type="signal peptide" evidence="1">
    <location>
        <begin position="1"/>
        <end position="26"/>
    </location>
</feature>
<dbReference type="EMBL" id="CP021983">
    <property type="protein sequence ID" value="ASC70393.1"/>
    <property type="molecule type" value="Genomic_DNA"/>
</dbReference>
<feature type="chain" id="PRO_5012057301" evidence="1">
    <location>
        <begin position="27"/>
        <end position="241"/>
    </location>
</feature>
<evidence type="ECO:0000313" key="2">
    <source>
        <dbReference type="EMBL" id="ASC70393.1"/>
    </source>
</evidence>
<sequence>MNRHCLPWLFIGAIAVSGWPISSAQAQSVVAISADRAQGLVGVTPVVHLWTGYGTNLSFLPTDEHIVQVWIDDPARVALDFDEPLCPTVAASDCVSGNPSVIHMRRIQGLDFRHLPSASGTLLTVITETTNGDRHLYEFRIEFGDGDPDYHTVAIQPSSPIHALLGPGDVRRGLAIAASRDLIRPEQDLWSRLQTFLALTQQGLEMPVAAEQAGVSLDLITQLADWGARARDDPPLTSTDR</sequence>
<dbReference type="OrthoDB" id="483418at2"/>
<keyword evidence="3" id="KW-1185">Reference proteome</keyword>
<accession>A0A1Z3HJD0</accession>
<dbReference type="AlphaFoldDB" id="A0A1Z3HJD0"/>
<protein>
    <submittedName>
        <fullName evidence="2">Uncharacterized protein</fullName>
    </submittedName>
</protein>
<dbReference type="KEGG" id="hhg:XM38_013310"/>
<name>A0A1Z3HJD0_9CYAN</name>
<proteinExistence type="predicted"/>
<evidence type="ECO:0000313" key="3">
    <source>
        <dbReference type="Proteomes" id="UP000191901"/>
    </source>
</evidence>
<gene>
    <name evidence="2" type="ORF">XM38_013310</name>
</gene>
<dbReference type="Proteomes" id="UP000191901">
    <property type="component" value="Chromosome"/>
</dbReference>